<dbReference type="SUPFAM" id="SSF46785">
    <property type="entry name" value="Winged helix' DNA-binding domain"/>
    <property type="match status" value="1"/>
</dbReference>
<dbReference type="SUPFAM" id="SSF53850">
    <property type="entry name" value="Periplasmic binding protein-like II"/>
    <property type="match status" value="1"/>
</dbReference>
<dbReference type="PANTHER" id="PTHR30126:SF40">
    <property type="entry name" value="HTH-TYPE TRANSCRIPTIONAL REGULATOR GLTR"/>
    <property type="match status" value="1"/>
</dbReference>
<evidence type="ECO:0000259" key="5">
    <source>
        <dbReference type="PROSITE" id="PS50931"/>
    </source>
</evidence>
<keyword evidence="2" id="KW-0805">Transcription regulation</keyword>
<comment type="caution">
    <text evidence="6">The sequence shown here is derived from an EMBL/GenBank/DDBJ whole genome shotgun (WGS) entry which is preliminary data.</text>
</comment>
<dbReference type="Gene3D" id="1.10.10.10">
    <property type="entry name" value="Winged helix-like DNA-binding domain superfamily/Winged helix DNA-binding domain"/>
    <property type="match status" value="1"/>
</dbReference>
<evidence type="ECO:0000313" key="7">
    <source>
        <dbReference type="Proteomes" id="UP001597252"/>
    </source>
</evidence>
<evidence type="ECO:0000256" key="2">
    <source>
        <dbReference type="ARBA" id="ARBA00023015"/>
    </source>
</evidence>
<proteinExistence type="inferred from homology"/>
<evidence type="ECO:0000256" key="4">
    <source>
        <dbReference type="ARBA" id="ARBA00023163"/>
    </source>
</evidence>
<dbReference type="PRINTS" id="PR00039">
    <property type="entry name" value="HTHLYSR"/>
</dbReference>
<dbReference type="InterPro" id="IPR036388">
    <property type="entry name" value="WH-like_DNA-bd_sf"/>
</dbReference>
<gene>
    <name evidence="6" type="ORF">ACFQ5J_04935</name>
</gene>
<keyword evidence="7" id="KW-1185">Reference proteome</keyword>
<dbReference type="Gene3D" id="3.40.190.290">
    <property type="match status" value="1"/>
</dbReference>
<feature type="domain" description="HTH lysR-type" evidence="5">
    <location>
        <begin position="1"/>
        <end position="57"/>
    </location>
</feature>
<dbReference type="Proteomes" id="UP001597252">
    <property type="component" value="Unassembled WGS sequence"/>
</dbReference>
<organism evidence="6 7">
    <name type="scientific">Lacticaseibacillus baoqingensis</name>
    <dbReference type="NCBI Taxonomy" id="2486013"/>
    <lineage>
        <taxon>Bacteria</taxon>
        <taxon>Bacillati</taxon>
        <taxon>Bacillota</taxon>
        <taxon>Bacilli</taxon>
        <taxon>Lactobacillales</taxon>
        <taxon>Lactobacillaceae</taxon>
        <taxon>Lacticaseibacillus</taxon>
    </lineage>
</organism>
<comment type="similarity">
    <text evidence="1">Belongs to the LysR transcriptional regulatory family.</text>
</comment>
<keyword evidence="4" id="KW-0804">Transcription</keyword>
<dbReference type="PROSITE" id="PS50931">
    <property type="entry name" value="HTH_LYSR"/>
    <property type="match status" value="1"/>
</dbReference>
<dbReference type="InterPro" id="IPR000847">
    <property type="entry name" value="LysR_HTH_N"/>
</dbReference>
<reference evidence="7" key="1">
    <citation type="journal article" date="2019" name="Int. J. Syst. Evol. Microbiol.">
        <title>The Global Catalogue of Microorganisms (GCM) 10K type strain sequencing project: providing services to taxonomists for standard genome sequencing and annotation.</title>
        <authorList>
            <consortium name="The Broad Institute Genomics Platform"/>
            <consortium name="The Broad Institute Genome Sequencing Center for Infectious Disease"/>
            <person name="Wu L."/>
            <person name="Ma J."/>
        </authorList>
    </citation>
    <scope>NUCLEOTIDE SEQUENCE [LARGE SCALE GENOMIC DNA]</scope>
    <source>
        <strain evidence="7">CCM 8903</strain>
    </source>
</reference>
<dbReference type="RefSeq" id="WP_125751044.1">
    <property type="nucleotide sequence ID" value="NZ_JBHTON010000014.1"/>
</dbReference>
<evidence type="ECO:0000313" key="6">
    <source>
        <dbReference type="EMBL" id="MFD1484569.1"/>
    </source>
</evidence>
<evidence type="ECO:0000256" key="3">
    <source>
        <dbReference type="ARBA" id="ARBA00023125"/>
    </source>
</evidence>
<keyword evidence="3" id="KW-0238">DNA-binding</keyword>
<dbReference type="EMBL" id="JBHTON010000014">
    <property type="protein sequence ID" value="MFD1484569.1"/>
    <property type="molecule type" value="Genomic_DNA"/>
</dbReference>
<dbReference type="Pfam" id="PF03466">
    <property type="entry name" value="LysR_substrate"/>
    <property type="match status" value="1"/>
</dbReference>
<dbReference type="PANTHER" id="PTHR30126">
    <property type="entry name" value="HTH-TYPE TRANSCRIPTIONAL REGULATOR"/>
    <property type="match status" value="1"/>
</dbReference>
<accession>A0ABW4E3U6</accession>
<protein>
    <submittedName>
        <fullName evidence="6">LysR family transcriptional regulator</fullName>
    </submittedName>
</protein>
<dbReference type="InterPro" id="IPR036390">
    <property type="entry name" value="WH_DNA-bd_sf"/>
</dbReference>
<name>A0ABW4E3U6_9LACO</name>
<evidence type="ECO:0000256" key="1">
    <source>
        <dbReference type="ARBA" id="ARBA00009437"/>
    </source>
</evidence>
<sequence>MKNLQTFKAVYETRSFSKAAGLLFIAQPTVSAQIKQLEIEFHTQLFIRNGRGALGLTPAATQLYQEATTIIASWEQLHLKLSAGPQQQRVRIVASHTFATYLLPTLLPALYQAFPTIAFSVQMANSSAVQTAITNHDAELGFIEKPLAGRDLIRSTLVSDQLVHVGTQGPWLVREPDSGVAYYTRRYLTEQNDQTPQVQIASNAVIVALLQAGFGQSIISQRAARGLLARSLGPRYLRHFYLLTRHDDDADSACVQAVLAWAQTRVSE</sequence>
<dbReference type="Pfam" id="PF00126">
    <property type="entry name" value="HTH_1"/>
    <property type="match status" value="1"/>
</dbReference>
<dbReference type="InterPro" id="IPR005119">
    <property type="entry name" value="LysR_subst-bd"/>
</dbReference>